<protein>
    <recommendedName>
        <fullName evidence="2">RING-type E3 ubiquitin transferase</fullName>
        <ecNumber evidence="2">2.3.2.27</ecNumber>
    </recommendedName>
</protein>
<comment type="similarity">
    <text evidence="6">Belongs to the LRR-containing bacterial E3 ligase family.</text>
</comment>
<dbReference type="InterPro" id="IPR003591">
    <property type="entry name" value="Leu-rich_rpt_typical-subtyp"/>
</dbReference>
<keyword evidence="4" id="KW-0677">Repeat</keyword>
<evidence type="ECO:0000313" key="8">
    <source>
        <dbReference type="EMBL" id="KIH85256.1"/>
    </source>
</evidence>
<keyword evidence="6" id="KW-0833">Ubl conjugation pathway</keyword>
<comment type="caution">
    <text evidence="8">The sequence shown here is derived from an EMBL/GenBank/DDBJ whole genome shotgun (WGS) entry which is preliminary data.</text>
</comment>
<dbReference type="InterPro" id="IPR001611">
    <property type="entry name" value="Leu-rich_rpt"/>
</dbReference>
<organism evidence="8 9">
    <name type="scientific">Pseudomonas batumici</name>
    <dbReference type="NCBI Taxonomy" id="226910"/>
    <lineage>
        <taxon>Bacteria</taxon>
        <taxon>Pseudomonadati</taxon>
        <taxon>Pseudomonadota</taxon>
        <taxon>Gammaproteobacteria</taxon>
        <taxon>Pseudomonadales</taxon>
        <taxon>Pseudomonadaceae</taxon>
        <taxon>Pseudomonas</taxon>
    </lineage>
</organism>
<dbReference type="GO" id="GO:0061630">
    <property type="term" value="F:ubiquitin protein ligase activity"/>
    <property type="evidence" value="ECO:0007669"/>
    <property type="project" value="UniProtKB-EC"/>
</dbReference>
<evidence type="ECO:0000256" key="3">
    <source>
        <dbReference type="ARBA" id="ARBA00022614"/>
    </source>
</evidence>
<dbReference type="EC" id="2.3.2.27" evidence="2"/>
<dbReference type="GO" id="GO:0005737">
    <property type="term" value="C:cytoplasm"/>
    <property type="evidence" value="ECO:0007669"/>
    <property type="project" value="TreeGrafter"/>
</dbReference>
<dbReference type="PROSITE" id="PS51450">
    <property type="entry name" value="LRR"/>
    <property type="match status" value="2"/>
</dbReference>
<dbReference type="STRING" id="226910.UCMB321_1044"/>
<feature type="domain" description="NEL" evidence="7">
    <location>
        <begin position="1829"/>
        <end position="2111"/>
    </location>
</feature>
<dbReference type="EMBL" id="JXDG01000010">
    <property type="protein sequence ID" value="KIH85256.1"/>
    <property type="molecule type" value="Genomic_DNA"/>
</dbReference>
<evidence type="ECO:0000256" key="1">
    <source>
        <dbReference type="ARBA" id="ARBA00000900"/>
    </source>
</evidence>
<comment type="catalytic activity">
    <reaction evidence="1">
        <text>S-ubiquitinyl-[E2 ubiquitin-conjugating enzyme]-L-cysteine + [acceptor protein]-L-lysine = [E2 ubiquitin-conjugating enzyme]-L-cysteine + N(6)-ubiquitinyl-[acceptor protein]-L-lysine.</text>
        <dbReference type="EC" id="2.3.2.27"/>
    </reaction>
</comment>
<dbReference type="InterPro" id="IPR032675">
    <property type="entry name" value="LRR_dom_sf"/>
</dbReference>
<evidence type="ECO:0000313" key="9">
    <source>
        <dbReference type="Proteomes" id="UP000031535"/>
    </source>
</evidence>
<dbReference type="Gene3D" id="3.80.10.10">
    <property type="entry name" value="Ribonuclease Inhibitor"/>
    <property type="match status" value="1"/>
</dbReference>
<keyword evidence="6" id="KW-1035">Host cytoplasm</keyword>
<keyword evidence="5" id="KW-0843">Virulence</keyword>
<dbReference type="GO" id="GO:0016567">
    <property type="term" value="P:protein ubiquitination"/>
    <property type="evidence" value="ECO:0007669"/>
    <property type="project" value="InterPro"/>
</dbReference>
<keyword evidence="3" id="KW-0433">Leucine-rich repeat</keyword>
<dbReference type="PANTHER" id="PTHR48051">
    <property type="match status" value="1"/>
</dbReference>
<dbReference type="GO" id="GO:0005576">
    <property type="term" value="C:extracellular region"/>
    <property type="evidence" value="ECO:0007669"/>
    <property type="project" value="UniProtKB-UniRule"/>
</dbReference>
<keyword evidence="6" id="KW-0964">Secreted</keyword>
<gene>
    <name evidence="8" type="ORF">UCMB321_1044</name>
</gene>
<dbReference type="InterPro" id="IPR029487">
    <property type="entry name" value="NEL_dom"/>
</dbReference>
<dbReference type="PROSITE" id="PS52053">
    <property type="entry name" value="NEL"/>
    <property type="match status" value="1"/>
</dbReference>
<dbReference type="Proteomes" id="UP000031535">
    <property type="component" value="Unassembled WGS sequence"/>
</dbReference>
<evidence type="ECO:0000256" key="4">
    <source>
        <dbReference type="ARBA" id="ARBA00022737"/>
    </source>
</evidence>
<name>A0A0C2I7S6_9PSED</name>
<dbReference type="RefSeq" id="WP_040064380.1">
    <property type="nucleotide sequence ID" value="NZ_JXDG01000010.1"/>
</dbReference>
<evidence type="ECO:0000259" key="7">
    <source>
        <dbReference type="PROSITE" id="PS52053"/>
    </source>
</evidence>
<dbReference type="InterPro" id="IPR050216">
    <property type="entry name" value="LRR_domain-containing"/>
</dbReference>
<reference evidence="8 9" key="1">
    <citation type="submission" date="2015-01" db="EMBL/GenBank/DDBJ databases">
        <title>Complete genome of Pseudomonas batumici UCM B-321 producer of the batumin antibiotic with strong antistaphilococcal and potential anticancer activity.</title>
        <authorList>
            <person name="Klochko V.V."/>
            <person name="Zelena L.B."/>
            <person name="Elena K.A."/>
            <person name="Reva O.N."/>
        </authorList>
    </citation>
    <scope>NUCLEOTIDE SEQUENCE [LARGE SCALE GENOMIC DNA]</scope>
    <source>
        <strain evidence="8 9">UCM B-321</strain>
    </source>
</reference>
<dbReference type="SUPFAM" id="SSF52058">
    <property type="entry name" value="L domain-like"/>
    <property type="match status" value="1"/>
</dbReference>
<dbReference type="OrthoDB" id="1467561at2"/>
<keyword evidence="9" id="KW-1185">Reference proteome</keyword>
<dbReference type="SMART" id="SM00369">
    <property type="entry name" value="LRR_TYP"/>
    <property type="match status" value="3"/>
</dbReference>
<sequence>MDDTHPLSDPGVELETQSLIDEQQRFVHSRESWRLEDIGNHLLSVSTAAMAPLNEVERLTYASTFRYLGEMTRAVEAENRKIGSAFEQDGLKRLREALRESTGRDLDPGKTYIHTLHMELKDSGWQAGRRNKRAYDPEAPLAHVYSLSLWQAACLNFGFGDLFSSDRVRASWIDERPGPGYQRGFPPDEISQVSMMPIHDFVKIARDLDLGRDLKARVDNALGDGGVLGQRLEQMAQAEILFNPYEAYRNGASTGVTNAPFIVLRHALWGAPHTVTVKAVSIRLPDNEVVVILKKVNLSYQLGKALFGESDVISSFLELPLFTFALERFDGIFSYYPNRLGGALRYHRDEPTFEAEFKQQLKDDNAQKRLNWFLAPLSIKQQAVVRDIVTEHPRPQGLNAVTSGLYDAFHWAFPAPVLEALQWNYQELTSTPAQALSDYYLQRDRQNLNELAVERSVQDWRAFIEGASAVLDEVLGLLLLPVPGGLRGMGRVVQIALFGTLGYNFVQGLTEAAKGHPEQLAQSVVDIGNLLISAGLHRHAVKWSIRRHQELRRCLGAVHRIQVAGDHTLWASRLDRYVSVKIGLLHGESVRASGVIERGGKSYGELLVDGERQAFELAYDPVSRQHTLMHPDPNVYRPAVNFDPDLRRWQLALDKVEPPSMSQLGERLLPGGPLTNRELTRLSRISGTSSQTLQQVWTGEPAPAALVDSVKRHNTDRALQALSAPLVSRLPLPEEGDRALFSALTQLPDWPDDLALSIHDQEGVLLEAYGKKDTLAEHGQRVSIRRLADGGYVDDRAPAAIADHDLGPVGLVLGLLPSDSALSRPMAPSQAFSSRVVILRRRVVDRVTRERTQLFEALSRYPGRLKSEGPELQPGVRKFLPVASSPRPALFDKTLTLHPDLSPARVAEWWRGQSLSSAERAGFLTSGLLPKGARHALAQAARGLNLEQSLDGIYNRRAWNVSTDAWAREGMAALLWQKLGMTLEVTEVTPGQAVTPLAVDPAGKRVVLRHHGQGRYAVFDTLSQSERPVLAGDDSFYKAFNSALNRSDQIRLGINDVTADNVGLLRRDAGDALTDRRTDDGDIRPWNDSADAYRQPFDLPAELEPDPLGLYRWQDKAWLPLDDALFEVDQHPVFDEWGIEHPRLPGAYRLELEHNGAGAWWHEQEQPLEWEGLKLFRRLGSRAALQTDELARQLMAICDVSENQLRQVHVTHSRAPGLLMDTLQRVDSHLRVGDSLDRLGTTGKLDLVLSRALEQLNDQERLELFGEREEDEVSRVQALSNALREDAQALKVLLGNALDRAREPDSDPSTALIRRLFPGLPERVAREIVEQADDEQIRQMDSGKLPLALGQEARWWIQDVRLGRALEGFQVDSLINGDNDRLALHLLEYLPGWPADLRIEIRQTSATGVLLDSLGRADAPRRAVIVKSAEGYAPAAGQGSGLRPVSRHLIPSIVAALPEPARGALVPGGLASQLRRDLAGVAVGDRGRAKRLLGMRPEIPGFVPPQRLADGRVGYELSGGEGRHNRQLKRFRGLYSGYSYAEASRQLALLGEDFASRDGVIRQRVRELEALRGDLRRWRQTRYNAESRAHLYQFAKRIKQCWRRETLRAPAQVNGENGYLLNLDRLQVSRFPLFPRIADFSHVTRLSMRSMRVEAPVFLDQFLRQFVSLQELDMSHNRLSDLPVLEGPVRELRRLKLADNRIVFPVGGHQRLAGMSELVHLDLSDNPLGHPPALAELHLLRRLDLRNTRIETLPGGIEQLRQLTFADLSGNRIRNISWRVFRGFAGARAEHVEPVSVALSNNPLSGDTRRRLQYFKLSHPNARFGFDVPELKGLDLWLWGRSASREEALSGAWKRLSAASGEEFLGFFSELAKLPELYLESKDTIREDLIGHLEYVLSLAARDPELRNRLFDIVHYGRLGDSSAFEIFRQLELEAFYAFARGQTEVSETELRIFVLARGESRFFTLLNEVNRQNVEDPEGRFRAYALQLGDLHLPPLFLDDMAPTVTELGAVESMRQRVLHVEAAQGLDNILMGNRHWQTFMKNRHISEHDQLFGEFFDYEPLEGETTQDYKSRGEALQGEYLRRRDSWLRTLTRQALPRLFQVNIEARQD</sequence>
<proteinExistence type="inferred from homology"/>
<dbReference type="PATRIC" id="fig|226910.6.peg.1037"/>
<evidence type="ECO:0000256" key="5">
    <source>
        <dbReference type="ARBA" id="ARBA00023026"/>
    </source>
</evidence>
<evidence type="ECO:0000256" key="6">
    <source>
        <dbReference type="PROSITE-ProRule" id="PRU01398"/>
    </source>
</evidence>
<evidence type="ECO:0000256" key="2">
    <source>
        <dbReference type="ARBA" id="ARBA00012483"/>
    </source>
</evidence>
<accession>A0A0C2I7S6</accession>
<dbReference type="PANTHER" id="PTHR48051:SF46">
    <property type="entry name" value="LEUCINE RICH REPEAT-CONTAINING DOMAIN PROTEIN"/>
    <property type="match status" value="1"/>
</dbReference>
<comment type="caution">
    <text evidence="6">Lacks conserved residue(s) required for the propagation of feature annotation.</text>
</comment>